<evidence type="ECO:0000256" key="2">
    <source>
        <dbReference type="ARBA" id="ARBA00022481"/>
    </source>
</evidence>
<sequence>MISLASSISKTVLSKNLINLIQKSTKCVSTFSSIIEKPETTLFLENVKERYLSIKTGRNEIDFSPADISYFENIIDKHNNYMNTINEIDLLKSMLKSKDVDKEMIEIGESELVDLNKDLDNKTEELVKSIVRLSDIDTLSNCQMEFSCGAGGSEAMMFTMELYNMYMNFCKYMDFTWSPIQFDDVSSNSLRSAVVLISGPNSFSTLRFEAGVHRVQRIPLTDKSRMHTSTASISVLPEPENPEVIIKSNDCKIEAMRASGPGGQNVNKRSSAVRVTHLPTNIAVHVMDERFQHLNLQIAYKRLAGILLQKKLDEVTDSTSSKRKLQVGSKARAEKVRTFNFKDDRVIDHRLKRVAGNLSGFMEGGEILESFTKDLNNMYIKEKLEEEISNGHFK</sequence>
<evidence type="ECO:0000313" key="6">
    <source>
        <dbReference type="WBParaSite" id="PTRK_0000103500.1"/>
    </source>
</evidence>
<keyword evidence="3" id="KW-0648">Protein biosynthesis</keyword>
<dbReference type="PANTHER" id="PTHR43804">
    <property type="entry name" value="LD18447P"/>
    <property type="match status" value="1"/>
</dbReference>
<dbReference type="Gene3D" id="3.30.160.20">
    <property type="match status" value="1"/>
</dbReference>
<dbReference type="InterPro" id="IPR050057">
    <property type="entry name" value="Prokaryotic/Mito_RF"/>
</dbReference>
<dbReference type="STRING" id="131310.A0A0N4Z2E0"/>
<protein>
    <submittedName>
        <fullName evidence="6">RF_PROK_I domain-containing protein</fullName>
    </submittedName>
</protein>
<reference evidence="6" key="1">
    <citation type="submission" date="2017-02" db="UniProtKB">
        <authorList>
            <consortium name="WormBaseParasite"/>
        </authorList>
    </citation>
    <scope>IDENTIFICATION</scope>
</reference>
<name>A0A0N4Z2E0_PARTI</name>
<feature type="domain" description="Prokaryotic-type class I peptide chain release factors" evidence="4">
    <location>
        <begin position="257"/>
        <end position="273"/>
    </location>
</feature>
<dbReference type="Proteomes" id="UP000038045">
    <property type="component" value="Unplaced"/>
</dbReference>
<dbReference type="AlphaFoldDB" id="A0A0N4Z2E0"/>
<dbReference type="Pfam" id="PF00472">
    <property type="entry name" value="RF-1"/>
    <property type="match status" value="1"/>
</dbReference>
<dbReference type="SUPFAM" id="SSF75620">
    <property type="entry name" value="Release factor"/>
    <property type="match status" value="1"/>
</dbReference>
<evidence type="ECO:0000313" key="5">
    <source>
        <dbReference type="Proteomes" id="UP000038045"/>
    </source>
</evidence>
<dbReference type="PANTHER" id="PTHR43804:SF7">
    <property type="entry name" value="LD18447P"/>
    <property type="match status" value="1"/>
</dbReference>
<proteinExistence type="inferred from homology"/>
<accession>A0A0N4Z2E0</accession>
<dbReference type="WBParaSite" id="PTRK_0000103500.1">
    <property type="protein sequence ID" value="PTRK_0000103500.1"/>
    <property type="gene ID" value="PTRK_0000103500"/>
</dbReference>
<dbReference type="PROSITE" id="PS00745">
    <property type="entry name" value="RF_PROK_I"/>
    <property type="match status" value="1"/>
</dbReference>
<keyword evidence="5" id="KW-1185">Reference proteome</keyword>
<evidence type="ECO:0000256" key="3">
    <source>
        <dbReference type="ARBA" id="ARBA00022917"/>
    </source>
</evidence>
<dbReference type="InterPro" id="IPR005139">
    <property type="entry name" value="PCRF"/>
</dbReference>
<organism evidence="5 6">
    <name type="scientific">Parastrongyloides trichosuri</name>
    <name type="common">Possum-specific nematode worm</name>
    <dbReference type="NCBI Taxonomy" id="131310"/>
    <lineage>
        <taxon>Eukaryota</taxon>
        <taxon>Metazoa</taxon>
        <taxon>Ecdysozoa</taxon>
        <taxon>Nematoda</taxon>
        <taxon>Chromadorea</taxon>
        <taxon>Rhabditida</taxon>
        <taxon>Tylenchina</taxon>
        <taxon>Panagrolaimomorpha</taxon>
        <taxon>Strongyloidoidea</taxon>
        <taxon>Strongyloididae</taxon>
        <taxon>Parastrongyloides</taxon>
    </lineage>
</organism>
<dbReference type="GO" id="GO:0005737">
    <property type="term" value="C:cytoplasm"/>
    <property type="evidence" value="ECO:0007669"/>
    <property type="project" value="UniProtKB-ARBA"/>
</dbReference>
<dbReference type="InterPro" id="IPR045853">
    <property type="entry name" value="Pep_chain_release_fac_I_sf"/>
</dbReference>
<keyword evidence="2" id="KW-0488">Methylation</keyword>
<dbReference type="InterPro" id="IPR000352">
    <property type="entry name" value="Pep_chain_release_fac_I"/>
</dbReference>
<comment type="similarity">
    <text evidence="1">Belongs to the prokaryotic/mitochondrial release factor family.</text>
</comment>
<dbReference type="Pfam" id="PF03462">
    <property type="entry name" value="PCRF"/>
    <property type="match status" value="1"/>
</dbReference>
<dbReference type="SMART" id="SM00937">
    <property type="entry name" value="PCRF"/>
    <property type="match status" value="1"/>
</dbReference>
<evidence type="ECO:0000256" key="1">
    <source>
        <dbReference type="ARBA" id="ARBA00010835"/>
    </source>
</evidence>
<dbReference type="Gene3D" id="3.30.70.1660">
    <property type="match status" value="1"/>
</dbReference>
<evidence type="ECO:0000259" key="4">
    <source>
        <dbReference type="PROSITE" id="PS00745"/>
    </source>
</evidence>
<dbReference type="GO" id="GO:0003747">
    <property type="term" value="F:translation release factor activity"/>
    <property type="evidence" value="ECO:0007669"/>
    <property type="project" value="InterPro"/>
</dbReference>